<comment type="caution">
    <text evidence="1">The sequence shown here is derived from an EMBL/GenBank/DDBJ whole genome shotgun (WGS) entry which is preliminary data.</text>
</comment>
<dbReference type="EMBL" id="JAGETR010000102">
    <property type="protein sequence ID" value="MBO2007104.1"/>
    <property type="molecule type" value="Genomic_DNA"/>
</dbReference>
<dbReference type="AlphaFoldDB" id="A0A939SNW6"/>
<name>A0A939SNW6_SERMA</name>
<protein>
    <submittedName>
        <fullName evidence="1">Uncharacterized protein</fullName>
    </submittedName>
</protein>
<sequence length="73" mass="8279">MFEQFYQLGKRIERQAWRGEAEKADYLPARNSSRTWNTKPFSSTALTAAPTTPNAAVFSQEAVGAYWDGYEGR</sequence>
<accession>A0A939SNW6</accession>
<organism evidence="1">
    <name type="scientific">Serratia marcescens</name>
    <dbReference type="NCBI Taxonomy" id="615"/>
    <lineage>
        <taxon>Bacteria</taxon>
        <taxon>Pseudomonadati</taxon>
        <taxon>Pseudomonadota</taxon>
        <taxon>Gammaproteobacteria</taxon>
        <taxon>Enterobacterales</taxon>
        <taxon>Yersiniaceae</taxon>
        <taxon>Serratia</taxon>
    </lineage>
</organism>
<reference evidence="1" key="1">
    <citation type="submission" date="2021-03" db="EMBL/GenBank/DDBJ databases">
        <title>Molecular epidemiology and mechanisms of colistin and carbapenem resistance in Enterobacteriaceae from clinical isolates, the environment and porcine samples in Pretoria, South Africa.</title>
        <authorList>
            <person name="Bogoshi D."/>
            <person name="Mbelle N.M."/>
            <person name="Naidoo V."/>
            <person name="Osei Sekyere J."/>
        </authorList>
    </citation>
    <scope>NUCLEOTIDE SEQUENCE</scope>
    <source>
        <strain evidence="1">C080</strain>
    </source>
</reference>
<gene>
    <name evidence="1" type="ORF">J4732_15775</name>
</gene>
<evidence type="ECO:0000313" key="1">
    <source>
        <dbReference type="EMBL" id="MBO2007104.1"/>
    </source>
</evidence>
<proteinExistence type="predicted"/>